<feature type="region of interest" description="Disordered" evidence="1">
    <location>
        <begin position="329"/>
        <end position="491"/>
    </location>
</feature>
<feature type="compositionally biased region" description="Polar residues" evidence="1">
    <location>
        <begin position="268"/>
        <end position="279"/>
    </location>
</feature>
<keyword evidence="2" id="KW-1133">Transmembrane helix</keyword>
<feature type="compositionally biased region" description="Basic and acidic residues" evidence="1">
    <location>
        <begin position="754"/>
        <end position="775"/>
    </location>
</feature>
<feature type="compositionally biased region" description="Polar residues" evidence="1">
    <location>
        <begin position="523"/>
        <end position="542"/>
    </location>
</feature>
<gene>
    <name evidence="4" type="ORF">L486_00747</name>
</gene>
<evidence type="ECO:0000313" key="5">
    <source>
        <dbReference type="Proteomes" id="UP000092583"/>
    </source>
</evidence>
<feature type="compositionally biased region" description="Basic and acidic residues" evidence="1">
    <location>
        <begin position="795"/>
        <end position="810"/>
    </location>
</feature>
<name>A0A1B9J015_9TREE</name>
<sequence>MSQVRMEDSTNKVEPPSDWFISLNDLRSSQSTYFTLTQLLTSSEGKKDSKALVSGGVVLGRKSSTAAPKDGRFDSPIISRAHAQLTLTPNGHVYVTDLGSMHGSSISSATRLTVPLTTHSPVQVINGDTILLGKTVTSNGTNYDPLRLTVIFRHHEFGKGSTTHGGRKSTGRIKPELAQSRFAGVNDESKMRKLIANLKPNKPNHAEIRIASAAIIAAMAQDRADLSTYLPSTSHESPLIQSPNGNDDNIDFNADDSVEFTFEIKGSQLRSGPGLSQESAIEVQSLRSQSPISVRSDTNDSDQENTVPQAIHRFNTYKIPPSILYISEEEDRDSLPRGSSDFDQHEADDDSMTDYEDHEDVAENQGEEADIFPEKISTLPGVPFEDDHNQSRYDDDSEIDNESENGEPEVLGVREDDVQHQTPLHSTPAKSPASRPVDDNESISPDYRSNSPINVPIIKSPLDRDDIIKEYDEDDVSRHSPPSSPNYRAWYSYSSDEEGDIQDPALLLMGGTLDIINTPFVQSQTASLPSPVSHALSPTNATRVVVTAPKTQEQMQGEDEEDRCSNSHEDQEEEHEEEDFNEDQSIVEDDENYSEEEEEDKGIQMEGYPDDGSSAAYDESNYDEDESDRMDYSEDGRSSVFDSDGGQSYDEENEFDDEEEEEDDGEEEEEGDDDDDEDGGSEGEEESERSEIEDEDGEEEEEEAMSPIVNIAGSPHHPQVEVSANVDTNNQLPQVGKMESPEIAQKSNQPAQGAEHHELAFDETDLSKEVKEEMLSQRNRQSSEAQDHLVPTNARDIDERIESNIGKDVDIETSSVDVVAGHEEGAAPTVSDGQLSIERPRTPSFSFSDASSEGPITPESTKKRPLPEDFTIVDHDHISERGTTTSTDLLVPTQARDDTRPIKKIRRIGSAIGYMALGAALGGAGTVYGLMQFAP</sequence>
<dbReference type="EMBL" id="KI669459">
    <property type="protein sequence ID" value="OCF61103.1"/>
    <property type="molecule type" value="Genomic_DNA"/>
</dbReference>
<feature type="compositionally biased region" description="Acidic residues" evidence="1">
    <location>
        <begin position="346"/>
        <end position="371"/>
    </location>
</feature>
<reference evidence="4 5" key="1">
    <citation type="submission" date="2013-07" db="EMBL/GenBank/DDBJ databases">
        <title>The Genome Sequence of Kwoniella mangroviensis CBS10435.</title>
        <authorList>
            <consortium name="The Broad Institute Genome Sequencing Platform"/>
            <person name="Cuomo C."/>
            <person name="Litvintseva A."/>
            <person name="Chen Y."/>
            <person name="Heitman J."/>
            <person name="Sun S."/>
            <person name="Springer D."/>
            <person name="Dromer F."/>
            <person name="Young S.K."/>
            <person name="Zeng Q."/>
            <person name="Gargeya S."/>
            <person name="Fitzgerald M."/>
            <person name="Abouelleil A."/>
            <person name="Alvarado L."/>
            <person name="Berlin A.M."/>
            <person name="Chapman S.B."/>
            <person name="Dewar J."/>
            <person name="Goldberg J."/>
            <person name="Griggs A."/>
            <person name="Gujja S."/>
            <person name="Hansen M."/>
            <person name="Howarth C."/>
            <person name="Imamovic A."/>
            <person name="Larimer J."/>
            <person name="McCowan C."/>
            <person name="Murphy C."/>
            <person name="Pearson M."/>
            <person name="Priest M."/>
            <person name="Roberts A."/>
            <person name="Saif S."/>
            <person name="Shea T."/>
            <person name="Sykes S."/>
            <person name="Wortman J."/>
            <person name="Nusbaum C."/>
            <person name="Birren B."/>
        </authorList>
    </citation>
    <scope>NUCLEOTIDE SEQUENCE [LARGE SCALE GENOMIC DNA]</scope>
    <source>
        <strain evidence="4 5">CBS 10435</strain>
    </source>
</reference>
<evidence type="ECO:0000313" key="4">
    <source>
        <dbReference type="EMBL" id="OCF61103.1"/>
    </source>
</evidence>
<feature type="compositionally biased region" description="Acidic residues" evidence="1">
    <location>
        <begin position="649"/>
        <end position="704"/>
    </location>
</feature>
<feature type="compositionally biased region" description="Polar residues" evidence="1">
    <location>
        <begin position="420"/>
        <end position="429"/>
    </location>
</feature>
<dbReference type="AlphaFoldDB" id="A0A1B9J015"/>
<keyword evidence="5" id="KW-1185">Reference proteome</keyword>
<feature type="compositionally biased region" description="Polar residues" evidence="1">
    <location>
        <begin position="285"/>
        <end position="296"/>
    </location>
</feature>
<dbReference type="STRING" id="1331196.A0A1B9J015"/>
<dbReference type="CDD" id="cd00060">
    <property type="entry name" value="FHA"/>
    <property type="match status" value="1"/>
</dbReference>
<dbReference type="SMART" id="SM00240">
    <property type="entry name" value="FHA"/>
    <property type="match status" value="1"/>
</dbReference>
<proteinExistence type="predicted"/>
<dbReference type="OrthoDB" id="4096268at2759"/>
<feature type="region of interest" description="Disordered" evidence="1">
    <location>
        <begin position="268"/>
        <end position="314"/>
    </location>
</feature>
<feature type="transmembrane region" description="Helical" evidence="2">
    <location>
        <begin position="911"/>
        <end position="931"/>
    </location>
</feature>
<feature type="compositionally biased region" description="Basic and acidic residues" evidence="1">
    <location>
        <begin position="461"/>
        <end position="470"/>
    </location>
</feature>
<dbReference type="InterPro" id="IPR000253">
    <property type="entry name" value="FHA_dom"/>
</dbReference>
<feature type="compositionally biased region" description="Acidic residues" evidence="1">
    <location>
        <begin position="570"/>
        <end position="600"/>
    </location>
</feature>
<dbReference type="InterPro" id="IPR008984">
    <property type="entry name" value="SMAD_FHA_dom_sf"/>
</dbReference>
<dbReference type="Pfam" id="PF00498">
    <property type="entry name" value="FHA"/>
    <property type="match status" value="1"/>
</dbReference>
<keyword evidence="2" id="KW-0812">Transmembrane</keyword>
<evidence type="ECO:0000256" key="1">
    <source>
        <dbReference type="SAM" id="MobiDB-lite"/>
    </source>
</evidence>
<feature type="compositionally biased region" description="Basic and acidic residues" evidence="1">
    <location>
        <begin position="385"/>
        <end position="394"/>
    </location>
</feature>
<reference evidence="5" key="2">
    <citation type="submission" date="2013-12" db="EMBL/GenBank/DDBJ databases">
        <title>Evolution of pathogenesis and genome organization in the Tremellales.</title>
        <authorList>
            <person name="Cuomo C."/>
            <person name="Litvintseva A."/>
            <person name="Heitman J."/>
            <person name="Chen Y."/>
            <person name="Sun S."/>
            <person name="Springer D."/>
            <person name="Dromer F."/>
            <person name="Young S."/>
            <person name="Zeng Q."/>
            <person name="Chapman S."/>
            <person name="Gujja S."/>
            <person name="Saif S."/>
            <person name="Birren B."/>
        </authorList>
    </citation>
    <scope>NUCLEOTIDE SEQUENCE [LARGE SCALE GENOMIC DNA]</scope>
    <source>
        <strain evidence="5">CBS 10435</strain>
    </source>
</reference>
<protein>
    <recommendedName>
        <fullName evidence="3">FHA domain-containing protein</fullName>
    </recommendedName>
</protein>
<evidence type="ECO:0000256" key="2">
    <source>
        <dbReference type="SAM" id="Phobius"/>
    </source>
</evidence>
<organism evidence="4 5">
    <name type="scientific">Kwoniella mangroviensis CBS 10435</name>
    <dbReference type="NCBI Taxonomy" id="1331196"/>
    <lineage>
        <taxon>Eukaryota</taxon>
        <taxon>Fungi</taxon>
        <taxon>Dikarya</taxon>
        <taxon>Basidiomycota</taxon>
        <taxon>Agaricomycotina</taxon>
        <taxon>Tremellomycetes</taxon>
        <taxon>Tremellales</taxon>
        <taxon>Cryptococcaceae</taxon>
        <taxon>Kwoniella</taxon>
    </lineage>
</organism>
<feature type="compositionally biased region" description="Acidic residues" evidence="1">
    <location>
        <begin position="395"/>
        <end position="407"/>
    </location>
</feature>
<dbReference type="SUPFAM" id="SSF49879">
    <property type="entry name" value="SMAD/FHA domain"/>
    <property type="match status" value="1"/>
</dbReference>
<feature type="region of interest" description="Disordered" evidence="1">
    <location>
        <begin position="523"/>
        <end position="868"/>
    </location>
</feature>
<feature type="domain" description="FHA" evidence="3">
    <location>
        <begin position="57"/>
        <end position="111"/>
    </location>
</feature>
<keyword evidence="2" id="KW-0472">Membrane</keyword>
<dbReference type="Proteomes" id="UP000092583">
    <property type="component" value="Unassembled WGS sequence"/>
</dbReference>
<dbReference type="Gene3D" id="2.60.200.20">
    <property type="match status" value="1"/>
</dbReference>
<dbReference type="PROSITE" id="PS50006">
    <property type="entry name" value="FHA_DOMAIN"/>
    <property type="match status" value="1"/>
</dbReference>
<evidence type="ECO:0000259" key="3">
    <source>
        <dbReference type="PROSITE" id="PS50006"/>
    </source>
</evidence>
<accession>A0A1B9J015</accession>